<dbReference type="SUPFAM" id="SSF52058">
    <property type="entry name" value="L domain-like"/>
    <property type="match status" value="1"/>
</dbReference>
<feature type="signal peptide" evidence="1">
    <location>
        <begin position="1"/>
        <end position="21"/>
    </location>
</feature>
<keyword evidence="1" id="KW-0732">Signal</keyword>
<dbReference type="EMBL" id="LR877165">
    <property type="protein sequence ID" value="CAD2221576.1"/>
    <property type="molecule type" value="Genomic_DNA"/>
</dbReference>
<dbReference type="Gene3D" id="3.80.10.10">
    <property type="entry name" value="Ribonuclease Inhibitor"/>
    <property type="match status" value="1"/>
</dbReference>
<keyword evidence="3" id="KW-1185">Reference proteome</keyword>
<proteinExistence type="predicted"/>
<dbReference type="InterPro" id="IPR032675">
    <property type="entry name" value="LRR_dom_sf"/>
</dbReference>
<feature type="chain" id="PRO_5028965846" description="Leucine Rich repeat" evidence="1">
    <location>
        <begin position="22"/>
        <end position="166"/>
    </location>
</feature>
<dbReference type="VEuPathDB" id="TriTrypDB:ADEAN_000910800"/>
<accession>A0A7G2CNY5</accession>
<evidence type="ECO:0000313" key="3">
    <source>
        <dbReference type="Proteomes" id="UP000515908"/>
    </source>
</evidence>
<name>A0A7G2CNY5_9TRYP</name>
<organism evidence="2 3">
    <name type="scientific">Angomonas deanei</name>
    <dbReference type="NCBI Taxonomy" id="59799"/>
    <lineage>
        <taxon>Eukaryota</taxon>
        <taxon>Discoba</taxon>
        <taxon>Euglenozoa</taxon>
        <taxon>Kinetoplastea</taxon>
        <taxon>Metakinetoplastina</taxon>
        <taxon>Trypanosomatida</taxon>
        <taxon>Trypanosomatidae</taxon>
        <taxon>Strigomonadinae</taxon>
        <taxon>Angomonas</taxon>
    </lineage>
</organism>
<sequence>MSGISAILLCALLESVRFTSCRGLTALVVLQDYNIERGWRYQDAPSLPWMHSICTDTTSLQPLEGLQCLKEVIVFGRDFGDIDALHTCTALEVVNISYAVDLVSLDELRSLPRLRKLVIDSCGLTNLDAIGTCETLEELHVNSCSNLTSIDNFSGPPNWKKISISD</sequence>
<dbReference type="Proteomes" id="UP000515908">
    <property type="component" value="Chromosome 21"/>
</dbReference>
<gene>
    <name evidence="2" type="ORF">ADEAN_000910800</name>
</gene>
<protein>
    <recommendedName>
        <fullName evidence="4">Leucine Rich repeat</fullName>
    </recommendedName>
</protein>
<evidence type="ECO:0000256" key="1">
    <source>
        <dbReference type="SAM" id="SignalP"/>
    </source>
</evidence>
<evidence type="ECO:0008006" key="4">
    <source>
        <dbReference type="Google" id="ProtNLM"/>
    </source>
</evidence>
<evidence type="ECO:0000313" key="2">
    <source>
        <dbReference type="EMBL" id="CAD2221576.1"/>
    </source>
</evidence>
<dbReference type="AlphaFoldDB" id="A0A7G2CNY5"/>
<reference evidence="2 3" key="1">
    <citation type="submission" date="2020-08" db="EMBL/GenBank/DDBJ databases">
        <authorList>
            <person name="Newling K."/>
            <person name="Davey J."/>
            <person name="Forrester S."/>
        </authorList>
    </citation>
    <scope>NUCLEOTIDE SEQUENCE [LARGE SCALE GENOMIC DNA]</scope>
    <source>
        <strain evidence="3">Crithidia deanei Carvalho (ATCC PRA-265)</strain>
    </source>
</reference>